<reference evidence="1" key="1">
    <citation type="submission" date="2018-01" db="EMBL/GenBank/DDBJ databases">
        <title>A diatom virus reveals a new lineage of giant single stranded DNA viruses originating from double stranded DNA phage.</title>
        <authorList>
            <person name="Carlson M.C.G."/>
            <person name="Frischkorn K.R."/>
            <person name="Brumfield S."/>
            <person name="Rocap G."/>
        </authorList>
    </citation>
    <scope>NUCLEOTIDE SEQUENCE</scope>
    <source>
        <strain evidence="1">PmDNAV1</strain>
    </source>
</reference>
<sequence>MSLSEAAIQQQIMLDAPYHGATLWRNNVGACRDETGRVIRYGLGNVSAGVTRKITSVDLVGMLNDTGQLLAIEVKRQGWKFTGTERELAQRAFIELVQSRGGVGAFCASLEDFRTVMRTARYVNP</sequence>
<accession>A0A678W4T1</accession>
<dbReference type="EMBL" id="MG841150">
    <property type="protein sequence ID" value="AYD75901.1"/>
    <property type="molecule type" value="Genomic_DNA"/>
</dbReference>
<evidence type="ECO:0008006" key="2">
    <source>
        <dbReference type="Google" id="ProtNLM"/>
    </source>
</evidence>
<protein>
    <recommendedName>
        <fullName evidence="2">VRR-NUC domain-containing protein</fullName>
    </recommendedName>
</protein>
<name>A0A678W4T1_9VIRU</name>
<proteinExistence type="predicted"/>
<organism evidence="1">
    <name type="scientific">Pseudo-nitzschia multiseries DNA virus</name>
    <dbReference type="NCBI Taxonomy" id="2364897"/>
    <lineage>
        <taxon>Viruses</taxon>
    </lineage>
</organism>
<evidence type="ECO:0000313" key="1">
    <source>
        <dbReference type="EMBL" id="AYD75901.1"/>
    </source>
</evidence>
<gene>
    <name evidence="1" type="ORF">PmDNAV1_gp17</name>
</gene>